<protein>
    <submittedName>
        <fullName evidence="1 2">Uncharacterized protein</fullName>
    </submittedName>
</protein>
<dbReference type="Gramene" id="Pp3c11_26970V3.1">
    <property type="protein sequence ID" value="PAC:32957464.CDS.1"/>
    <property type="gene ID" value="Pp3c11_26970"/>
</dbReference>
<dbReference type="InParanoid" id="A0A2K1JWG0"/>
<name>A0A2K1JWG0_PHYPA</name>
<evidence type="ECO:0000313" key="3">
    <source>
        <dbReference type="Proteomes" id="UP000006727"/>
    </source>
</evidence>
<sequence length="54" mass="6095">MVIIFHHVIEEQMGSLSPLHESLCTRPLIKIHTSSMHIGSYLMSYNSSNPTRLG</sequence>
<evidence type="ECO:0000313" key="2">
    <source>
        <dbReference type="EnsemblPlants" id="PAC:32957464.CDS.1"/>
    </source>
</evidence>
<reference evidence="2" key="3">
    <citation type="submission" date="2020-12" db="UniProtKB">
        <authorList>
            <consortium name="EnsemblPlants"/>
        </authorList>
    </citation>
    <scope>IDENTIFICATION</scope>
</reference>
<organism evidence="1">
    <name type="scientific">Physcomitrium patens</name>
    <name type="common">Spreading-leaved earth moss</name>
    <name type="synonym">Physcomitrella patens</name>
    <dbReference type="NCBI Taxonomy" id="3218"/>
    <lineage>
        <taxon>Eukaryota</taxon>
        <taxon>Viridiplantae</taxon>
        <taxon>Streptophyta</taxon>
        <taxon>Embryophyta</taxon>
        <taxon>Bryophyta</taxon>
        <taxon>Bryophytina</taxon>
        <taxon>Bryopsida</taxon>
        <taxon>Funariidae</taxon>
        <taxon>Funariales</taxon>
        <taxon>Funariaceae</taxon>
        <taxon>Physcomitrium</taxon>
    </lineage>
</organism>
<dbReference type="EnsemblPlants" id="Pp3c11_26970V3.1">
    <property type="protein sequence ID" value="PAC:32957464.CDS.1"/>
    <property type="gene ID" value="Pp3c11_26970"/>
</dbReference>
<proteinExistence type="predicted"/>
<dbReference type="Proteomes" id="UP000006727">
    <property type="component" value="Chromosome 11"/>
</dbReference>
<dbReference type="PaxDb" id="3218-PP1S332_8V6.1"/>
<accession>A0A2K1JWG0</accession>
<keyword evidence="3" id="KW-1185">Reference proteome</keyword>
<reference evidence="1 3" key="1">
    <citation type="journal article" date="2008" name="Science">
        <title>The Physcomitrella genome reveals evolutionary insights into the conquest of land by plants.</title>
        <authorList>
            <person name="Rensing S."/>
            <person name="Lang D."/>
            <person name="Zimmer A."/>
            <person name="Terry A."/>
            <person name="Salamov A."/>
            <person name="Shapiro H."/>
            <person name="Nishiyama T."/>
            <person name="Perroud P.-F."/>
            <person name="Lindquist E."/>
            <person name="Kamisugi Y."/>
            <person name="Tanahashi T."/>
            <person name="Sakakibara K."/>
            <person name="Fujita T."/>
            <person name="Oishi K."/>
            <person name="Shin-I T."/>
            <person name="Kuroki Y."/>
            <person name="Toyoda A."/>
            <person name="Suzuki Y."/>
            <person name="Hashimoto A."/>
            <person name="Yamaguchi K."/>
            <person name="Sugano A."/>
            <person name="Kohara Y."/>
            <person name="Fujiyama A."/>
            <person name="Anterola A."/>
            <person name="Aoki S."/>
            <person name="Ashton N."/>
            <person name="Barbazuk W.B."/>
            <person name="Barker E."/>
            <person name="Bennetzen J."/>
            <person name="Bezanilla M."/>
            <person name="Blankenship R."/>
            <person name="Cho S.H."/>
            <person name="Dutcher S."/>
            <person name="Estelle M."/>
            <person name="Fawcett J.A."/>
            <person name="Gundlach H."/>
            <person name="Hanada K."/>
            <person name="Heyl A."/>
            <person name="Hicks K.A."/>
            <person name="Hugh J."/>
            <person name="Lohr M."/>
            <person name="Mayer K."/>
            <person name="Melkozernov A."/>
            <person name="Murata T."/>
            <person name="Nelson D."/>
            <person name="Pils B."/>
            <person name="Prigge M."/>
            <person name="Reiss B."/>
            <person name="Renner T."/>
            <person name="Rombauts S."/>
            <person name="Rushton P."/>
            <person name="Sanderfoot A."/>
            <person name="Schween G."/>
            <person name="Shiu S.-H."/>
            <person name="Stueber K."/>
            <person name="Theodoulou F.L."/>
            <person name="Tu H."/>
            <person name="Van de Peer Y."/>
            <person name="Verrier P.J."/>
            <person name="Waters E."/>
            <person name="Wood A."/>
            <person name="Yang L."/>
            <person name="Cove D."/>
            <person name="Cuming A."/>
            <person name="Hasebe M."/>
            <person name="Lucas S."/>
            <person name="Mishler D.B."/>
            <person name="Reski R."/>
            <person name="Grigoriev I."/>
            <person name="Quatrano R.S."/>
            <person name="Boore J.L."/>
        </authorList>
    </citation>
    <scope>NUCLEOTIDE SEQUENCE [LARGE SCALE GENOMIC DNA]</scope>
    <source>
        <strain evidence="2 3">cv. Gransden 2004</strain>
    </source>
</reference>
<dbReference type="AlphaFoldDB" id="A0A2K1JWG0"/>
<reference evidence="1 3" key="2">
    <citation type="journal article" date="2018" name="Plant J.">
        <title>The Physcomitrella patens chromosome-scale assembly reveals moss genome structure and evolution.</title>
        <authorList>
            <person name="Lang D."/>
            <person name="Ullrich K.K."/>
            <person name="Murat F."/>
            <person name="Fuchs J."/>
            <person name="Jenkins J."/>
            <person name="Haas F.B."/>
            <person name="Piednoel M."/>
            <person name="Gundlach H."/>
            <person name="Van Bel M."/>
            <person name="Meyberg R."/>
            <person name="Vives C."/>
            <person name="Morata J."/>
            <person name="Symeonidi A."/>
            <person name="Hiss M."/>
            <person name="Muchero W."/>
            <person name="Kamisugi Y."/>
            <person name="Saleh O."/>
            <person name="Blanc G."/>
            <person name="Decker E.L."/>
            <person name="van Gessel N."/>
            <person name="Grimwood J."/>
            <person name="Hayes R.D."/>
            <person name="Graham S.W."/>
            <person name="Gunter L.E."/>
            <person name="McDaniel S.F."/>
            <person name="Hoernstein S.N.W."/>
            <person name="Larsson A."/>
            <person name="Li F.W."/>
            <person name="Perroud P.F."/>
            <person name="Phillips J."/>
            <person name="Ranjan P."/>
            <person name="Rokshar D.S."/>
            <person name="Rothfels C.J."/>
            <person name="Schneider L."/>
            <person name="Shu S."/>
            <person name="Stevenson D.W."/>
            <person name="Thummler F."/>
            <person name="Tillich M."/>
            <person name="Villarreal Aguilar J.C."/>
            <person name="Widiez T."/>
            <person name="Wong G.K."/>
            <person name="Wymore A."/>
            <person name="Zhang Y."/>
            <person name="Zimmer A.D."/>
            <person name="Quatrano R.S."/>
            <person name="Mayer K.F.X."/>
            <person name="Goodstein D."/>
            <person name="Casacuberta J.M."/>
            <person name="Vandepoele K."/>
            <person name="Reski R."/>
            <person name="Cuming A.C."/>
            <person name="Tuskan G.A."/>
            <person name="Maumus F."/>
            <person name="Salse J."/>
            <person name="Schmutz J."/>
            <person name="Rensing S.A."/>
        </authorList>
    </citation>
    <scope>NUCLEOTIDE SEQUENCE [LARGE SCALE GENOMIC DNA]</scope>
    <source>
        <strain evidence="2 3">cv. Gransden 2004</strain>
    </source>
</reference>
<dbReference type="Gramene" id="Pp3c11_26970V3.2">
    <property type="protein sequence ID" value="PAC:32957465.CDS.1"/>
    <property type="gene ID" value="Pp3c11_26970"/>
</dbReference>
<gene>
    <name evidence="1" type="ORF">PHYPA_015644</name>
</gene>
<dbReference type="EnsemblPlants" id="Pp3c11_26970V3.2">
    <property type="protein sequence ID" value="PAC:32957465.CDS.1"/>
    <property type="gene ID" value="Pp3c11_26970"/>
</dbReference>
<evidence type="ECO:0000313" key="1">
    <source>
        <dbReference type="EMBL" id="PNR45873.1"/>
    </source>
</evidence>
<dbReference type="EMBL" id="ABEU02000011">
    <property type="protein sequence ID" value="PNR45873.1"/>
    <property type="molecule type" value="Genomic_DNA"/>
</dbReference>